<sequence length="77" mass="8611">ENDIMAEIHKLAKHKTVILISHRLANVVQADNIYVLENGSIAESGSHDGLLKKHGLYERLWTAQQSLENYGKEGENA</sequence>
<keyword evidence="1" id="KW-0547">Nucleotide-binding</keyword>
<feature type="non-terminal residue" evidence="1">
    <location>
        <position position="1"/>
    </location>
</feature>
<proteinExistence type="predicted"/>
<dbReference type="InterPro" id="IPR027417">
    <property type="entry name" value="P-loop_NTPase"/>
</dbReference>
<reference evidence="1 2" key="1">
    <citation type="submission" date="2018-06" db="EMBL/GenBank/DDBJ databases">
        <title>Noncontiguous genome sequence of Ruminococcaceae bacterium ASD2818.</title>
        <authorList>
            <person name="Chaplin A.V."/>
            <person name="Sokolova S.R."/>
            <person name="Kochetkova T.O."/>
            <person name="Goltsov A.Y."/>
            <person name="Trofimov D.Y."/>
            <person name="Efimov B.A."/>
        </authorList>
    </citation>
    <scope>NUCLEOTIDE SEQUENCE [LARGE SCALE GENOMIC DNA]</scope>
    <source>
        <strain evidence="1 2">ASD2818</strain>
    </source>
</reference>
<dbReference type="PANTHER" id="PTHR43394">
    <property type="entry name" value="ATP-DEPENDENT PERMEASE MDL1, MITOCHONDRIAL"/>
    <property type="match status" value="1"/>
</dbReference>
<organism evidence="1 2">
    <name type="scientific">Hydrogeniiclostridium mannosilyticum</name>
    <dbReference type="NCBI Taxonomy" id="2764322"/>
    <lineage>
        <taxon>Bacteria</taxon>
        <taxon>Bacillati</taxon>
        <taxon>Bacillota</taxon>
        <taxon>Clostridia</taxon>
        <taxon>Eubacteriales</taxon>
        <taxon>Acutalibacteraceae</taxon>
        <taxon>Hydrogeniiclostridium</taxon>
    </lineage>
</organism>
<dbReference type="Proteomes" id="UP000249377">
    <property type="component" value="Unassembled WGS sequence"/>
</dbReference>
<accession>A0A328UBZ5</accession>
<name>A0A328UBZ5_9FIRM</name>
<evidence type="ECO:0000313" key="2">
    <source>
        <dbReference type="Proteomes" id="UP000249377"/>
    </source>
</evidence>
<dbReference type="Gene3D" id="3.40.50.300">
    <property type="entry name" value="P-loop containing nucleotide triphosphate hydrolases"/>
    <property type="match status" value="1"/>
</dbReference>
<keyword evidence="1" id="KW-0067">ATP-binding</keyword>
<protein>
    <submittedName>
        <fullName evidence="1">Cysteine ABC transporter ATP-binding protein</fullName>
    </submittedName>
</protein>
<dbReference type="EMBL" id="QLYR01000016">
    <property type="protein sequence ID" value="RAQ22137.1"/>
    <property type="molecule type" value="Genomic_DNA"/>
</dbReference>
<dbReference type="InterPro" id="IPR039421">
    <property type="entry name" value="Type_1_exporter"/>
</dbReference>
<comment type="caution">
    <text evidence="1">The sequence shown here is derived from an EMBL/GenBank/DDBJ whole genome shotgun (WGS) entry which is preliminary data.</text>
</comment>
<dbReference type="GO" id="GO:0015421">
    <property type="term" value="F:ABC-type oligopeptide transporter activity"/>
    <property type="evidence" value="ECO:0007669"/>
    <property type="project" value="TreeGrafter"/>
</dbReference>
<evidence type="ECO:0000313" key="1">
    <source>
        <dbReference type="EMBL" id="RAQ22137.1"/>
    </source>
</evidence>
<dbReference type="AlphaFoldDB" id="A0A328UBZ5"/>
<dbReference type="GO" id="GO:0005524">
    <property type="term" value="F:ATP binding"/>
    <property type="evidence" value="ECO:0007669"/>
    <property type="project" value="UniProtKB-KW"/>
</dbReference>
<dbReference type="SUPFAM" id="SSF52540">
    <property type="entry name" value="P-loop containing nucleoside triphosphate hydrolases"/>
    <property type="match status" value="1"/>
</dbReference>
<gene>
    <name evidence="1" type="ORF">DPQ25_13705</name>
</gene>
<keyword evidence="2" id="KW-1185">Reference proteome</keyword>
<dbReference type="PANTHER" id="PTHR43394:SF1">
    <property type="entry name" value="ATP-BINDING CASSETTE SUB-FAMILY B MEMBER 10, MITOCHONDRIAL"/>
    <property type="match status" value="1"/>
</dbReference>